<dbReference type="Proteomes" id="UP000265419">
    <property type="component" value="Unassembled WGS sequence"/>
</dbReference>
<name>A0A399JF95_9MICC</name>
<organism evidence="1 2">
    <name type="scientific">Galactobacter valiniphilus</name>
    <dbReference type="NCBI Taxonomy" id="2676122"/>
    <lineage>
        <taxon>Bacteria</taxon>
        <taxon>Bacillati</taxon>
        <taxon>Actinomycetota</taxon>
        <taxon>Actinomycetes</taxon>
        <taxon>Micrococcales</taxon>
        <taxon>Micrococcaceae</taxon>
        <taxon>Galactobacter</taxon>
    </lineage>
</organism>
<dbReference type="EMBL" id="QQXK01000007">
    <property type="protein sequence ID" value="RII42849.1"/>
    <property type="molecule type" value="Genomic_DNA"/>
</dbReference>
<gene>
    <name evidence="1" type="ORF">DWB68_04700</name>
</gene>
<protein>
    <submittedName>
        <fullName evidence="1">Uncharacterized protein</fullName>
    </submittedName>
</protein>
<evidence type="ECO:0000313" key="1">
    <source>
        <dbReference type="EMBL" id="RII42849.1"/>
    </source>
</evidence>
<dbReference type="AlphaFoldDB" id="A0A399JF95"/>
<reference evidence="1 2" key="1">
    <citation type="submission" date="2018-07" db="EMBL/GenBank/DDBJ databases">
        <title>Arthrobacter sp. nov., isolated from raw cow's milk with high bacterial count.</title>
        <authorList>
            <person name="Hahne J."/>
            <person name="Isele D."/>
            <person name="Lipski A."/>
        </authorList>
    </citation>
    <scope>NUCLEOTIDE SEQUENCE [LARGE SCALE GENOMIC DNA]</scope>
    <source>
        <strain evidence="1 2">JZ R-35</strain>
    </source>
</reference>
<sequence>MVNGLRLGGPMKDHFAVVTPDGFDVAAAPLVRDGKRLRFKAPRFLRWDELNDVDAELRKAGAKDLLGVALNLIPSDSDAVEANPRGYLRLVFFLTDGTVLHADIPRSLRWRPDQAWVDEFLAGARQAIAHPEARAGFAR</sequence>
<dbReference type="RefSeq" id="WP_119423994.1">
    <property type="nucleotide sequence ID" value="NZ_QQXK01000007.1"/>
</dbReference>
<comment type="caution">
    <text evidence="1">The sequence shown here is derived from an EMBL/GenBank/DDBJ whole genome shotgun (WGS) entry which is preliminary data.</text>
</comment>
<keyword evidence="2" id="KW-1185">Reference proteome</keyword>
<proteinExistence type="predicted"/>
<accession>A0A399JF95</accession>
<evidence type="ECO:0000313" key="2">
    <source>
        <dbReference type="Proteomes" id="UP000265419"/>
    </source>
</evidence>